<feature type="domain" description="Serine aminopeptidase S33" evidence="1">
    <location>
        <begin position="10"/>
        <end position="246"/>
    </location>
</feature>
<dbReference type="InterPro" id="IPR000073">
    <property type="entry name" value="AB_hydrolase_1"/>
</dbReference>
<reference evidence="3" key="1">
    <citation type="submission" date="2019-07" db="EMBL/GenBank/DDBJ databases">
        <title>Bacillus alkalisoli sp. nov. isolated from saline soil.</title>
        <authorList>
            <person name="Sun J.-Q."/>
            <person name="Xu L."/>
        </authorList>
    </citation>
    <scope>NUCLEOTIDE SEQUENCE [LARGE SCALE GENOMIC DNA]</scope>
    <source>
        <strain evidence="3">M4U3P1</strain>
    </source>
</reference>
<dbReference type="AlphaFoldDB" id="A0A859FH27"/>
<dbReference type="PRINTS" id="PR00111">
    <property type="entry name" value="ABHYDROLASE"/>
</dbReference>
<proteinExistence type="predicted"/>
<dbReference type="InterPro" id="IPR051044">
    <property type="entry name" value="MAG_DAG_Lipase"/>
</dbReference>
<gene>
    <name evidence="2" type="ORF">FLK61_36315</name>
</gene>
<accession>A0A859FH27</accession>
<dbReference type="Gene3D" id="3.40.50.1820">
    <property type="entry name" value="alpha/beta hydrolase"/>
    <property type="match status" value="1"/>
</dbReference>
<dbReference type="KEGG" id="psua:FLK61_36315"/>
<evidence type="ECO:0000313" key="3">
    <source>
        <dbReference type="Proteomes" id="UP000318138"/>
    </source>
</evidence>
<dbReference type="InterPro" id="IPR029058">
    <property type="entry name" value="AB_hydrolase_fold"/>
</dbReference>
<evidence type="ECO:0000313" key="2">
    <source>
        <dbReference type="EMBL" id="QKS72128.1"/>
    </source>
</evidence>
<dbReference type="PANTHER" id="PTHR11614">
    <property type="entry name" value="PHOSPHOLIPASE-RELATED"/>
    <property type="match status" value="1"/>
</dbReference>
<organism evidence="2 3">
    <name type="scientific">Paenalkalicoccus suaedae</name>
    <dbReference type="NCBI Taxonomy" id="2592382"/>
    <lineage>
        <taxon>Bacteria</taxon>
        <taxon>Bacillati</taxon>
        <taxon>Bacillota</taxon>
        <taxon>Bacilli</taxon>
        <taxon>Bacillales</taxon>
        <taxon>Bacillaceae</taxon>
        <taxon>Paenalkalicoccus</taxon>
    </lineage>
</organism>
<dbReference type="InterPro" id="IPR022742">
    <property type="entry name" value="Hydrolase_4"/>
</dbReference>
<dbReference type="SUPFAM" id="SSF53474">
    <property type="entry name" value="alpha/beta-Hydrolases"/>
    <property type="match status" value="1"/>
</dbReference>
<dbReference type="RefSeq" id="WP_176010112.1">
    <property type="nucleotide sequence ID" value="NZ_CP041372.2"/>
</dbReference>
<protein>
    <submittedName>
        <fullName evidence="2">Lysophospholipase</fullName>
    </submittedName>
</protein>
<keyword evidence="3" id="KW-1185">Reference proteome</keyword>
<dbReference type="Pfam" id="PF12146">
    <property type="entry name" value="Hydrolase_4"/>
    <property type="match status" value="1"/>
</dbReference>
<sequence length="269" mass="30975">MFRFETTDKKPKGVFVVVHGAGEYHARYRFVVEKLNEFGYHVIMGDLPGQGTTQGPRGHITSFQQYIDTIRLWLSEARQFKLPVVLLGHSMGGLASTRTLMQLSEKELPDAVVLSSPCFGLYNKTPLNKRALVKILNKVAPGTLFPTNLEAGSGTRDKWMNDRDASDELMIKKVSVRWYRELTSSINYVHENTELFPEVPLYIMQGGTDKIVDKYSVKDWFNQVDVLDKHYKEWPNLYHEVLNEPERHLVFAHMMGFVTTQLAFRREGF</sequence>
<evidence type="ECO:0000259" key="1">
    <source>
        <dbReference type="Pfam" id="PF12146"/>
    </source>
</evidence>
<name>A0A859FH27_9BACI</name>
<dbReference type="Proteomes" id="UP000318138">
    <property type="component" value="Chromosome"/>
</dbReference>
<dbReference type="EMBL" id="CP041372">
    <property type="protein sequence ID" value="QKS72128.1"/>
    <property type="molecule type" value="Genomic_DNA"/>
</dbReference>